<comment type="subunit">
    <text evidence="3">Monomer.</text>
</comment>
<dbReference type="GO" id="GO:0003887">
    <property type="term" value="F:DNA-directed DNA polymerase activity"/>
    <property type="evidence" value="ECO:0007669"/>
    <property type="project" value="UniProtKB-UniRule"/>
</dbReference>
<comment type="cofactor">
    <cofactor evidence="3">
        <name>Mg(2+)</name>
        <dbReference type="ChEBI" id="CHEBI:18420"/>
    </cofactor>
    <text evidence="3">Binds 2 magnesium ions per subunit.</text>
</comment>
<dbReference type="Gene3D" id="1.10.150.20">
    <property type="entry name" value="5' to 3' exonuclease, C-terminal subdomain"/>
    <property type="match status" value="1"/>
</dbReference>
<dbReference type="Pfam" id="PF11799">
    <property type="entry name" value="IMS_C"/>
    <property type="match status" value="1"/>
</dbReference>
<protein>
    <recommendedName>
        <fullName evidence="3">DNA polymerase IV</fullName>
        <shortName evidence="3">Pol IV</shortName>
        <ecNumber evidence="3">2.7.7.7</ecNumber>
    </recommendedName>
</protein>
<dbReference type="PANTHER" id="PTHR11076">
    <property type="entry name" value="DNA REPAIR POLYMERASE UMUC / TRANSFERASE FAMILY MEMBER"/>
    <property type="match status" value="1"/>
</dbReference>
<evidence type="ECO:0000256" key="3">
    <source>
        <dbReference type="HAMAP-Rule" id="MF_01113"/>
    </source>
</evidence>
<dbReference type="GO" id="GO:0005829">
    <property type="term" value="C:cytosol"/>
    <property type="evidence" value="ECO:0007669"/>
    <property type="project" value="TreeGrafter"/>
</dbReference>
<keyword evidence="3" id="KW-0235">DNA replication</keyword>
<keyword evidence="3" id="KW-0808">Transferase</keyword>
<dbReference type="PROSITE" id="PS50173">
    <property type="entry name" value="UMUC"/>
    <property type="match status" value="1"/>
</dbReference>
<reference evidence="5" key="2">
    <citation type="journal article" date="2021" name="PeerJ">
        <title>Extensive microbial diversity within the chicken gut microbiome revealed by metagenomics and culture.</title>
        <authorList>
            <person name="Gilroy R."/>
            <person name="Ravi A."/>
            <person name="Getino M."/>
            <person name="Pursley I."/>
            <person name="Horton D.L."/>
            <person name="Alikhan N.F."/>
            <person name="Baker D."/>
            <person name="Gharbi K."/>
            <person name="Hall N."/>
            <person name="Watson M."/>
            <person name="Adriaenssens E.M."/>
            <person name="Foster-Nyarko E."/>
            <person name="Jarju S."/>
            <person name="Secka A."/>
            <person name="Antonio M."/>
            <person name="Oren A."/>
            <person name="Chaudhuri R.R."/>
            <person name="La Ragione R."/>
            <person name="Hildebrand F."/>
            <person name="Pallen M.J."/>
        </authorList>
    </citation>
    <scope>NUCLEOTIDE SEQUENCE</scope>
    <source>
        <strain evidence="5">ChiSxjej1B13-7041</strain>
    </source>
</reference>
<dbReference type="GO" id="GO:0003684">
    <property type="term" value="F:damaged DNA binding"/>
    <property type="evidence" value="ECO:0007669"/>
    <property type="project" value="InterPro"/>
</dbReference>
<gene>
    <name evidence="3" type="primary">dinB</name>
    <name evidence="5" type="ORF">IAB98_01705</name>
</gene>
<evidence type="ECO:0000256" key="1">
    <source>
        <dbReference type="ARBA" id="ARBA00010945"/>
    </source>
</evidence>
<comment type="catalytic activity">
    <reaction evidence="3">
        <text>DNA(n) + a 2'-deoxyribonucleoside 5'-triphosphate = DNA(n+1) + diphosphate</text>
        <dbReference type="Rhea" id="RHEA:22508"/>
        <dbReference type="Rhea" id="RHEA-COMP:17339"/>
        <dbReference type="Rhea" id="RHEA-COMP:17340"/>
        <dbReference type="ChEBI" id="CHEBI:33019"/>
        <dbReference type="ChEBI" id="CHEBI:61560"/>
        <dbReference type="ChEBI" id="CHEBI:173112"/>
        <dbReference type="EC" id="2.7.7.7"/>
    </reaction>
</comment>
<dbReference type="Pfam" id="PF11798">
    <property type="entry name" value="IMS_HHH"/>
    <property type="match status" value="1"/>
</dbReference>
<feature type="domain" description="UmuC" evidence="4">
    <location>
        <begin position="14"/>
        <end position="203"/>
    </location>
</feature>
<keyword evidence="3" id="KW-0460">Magnesium</keyword>
<dbReference type="InterPro" id="IPR043128">
    <property type="entry name" value="Rev_trsase/Diguanyl_cyclase"/>
</dbReference>
<dbReference type="Gene3D" id="3.30.1490.100">
    <property type="entry name" value="DNA polymerase, Y-family, little finger domain"/>
    <property type="match status" value="1"/>
</dbReference>
<keyword evidence="3" id="KW-0548">Nucleotidyltransferase</keyword>
<dbReference type="Gene3D" id="3.40.1170.60">
    <property type="match status" value="1"/>
</dbReference>
<dbReference type="InterPro" id="IPR036775">
    <property type="entry name" value="DNA_pol_Y-fam_lit_finger_sf"/>
</dbReference>
<feature type="binding site" evidence="3">
    <location>
        <position position="121"/>
    </location>
    <ligand>
        <name>Mg(2+)</name>
        <dbReference type="ChEBI" id="CHEBI:18420"/>
    </ligand>
</feature>
<evidence type="ECO:0000259" key="4">
    <source>
        <dbReference type="PROSITE" id="PS50173"/>
    </source>
</evidence>
<dbReference type="InterPro" id="IPR017961">
    <property type="entry name" value="DNA_pol_Y-fam_little_finger"/>
</dbReference>
<dbReference type="EC" id="2.7.7.7" evidence="3"/>
<reference evidence="5" key="1">
    <citation type="submission" date="2020-10" db="EMBL/GenBank/DDBJ databases">
        <authorList>
            <person name="Gilroy R."/>
        </authorList>
    </citation>
    <scope>NUCLEOTIDE SEQUENCE</scope>
    <source>
        <strain evidence="5">ChiSxjej1B13-7041</strain>
    </source>
</reference>
<dbReference type="InterPro" id="IPR043502">
    <property type="entry name" value="DNA/RNA_pol_sf"/>
</dbReference>
<comment type="subcellular location">
    <subcellularLocation>
        <location evidence="3">Cytoplasm</location>
    </subcellularLocation>
</comment>
<dbReference type="Proteomes" id="UP000886841">
    <property type="component" value="Unassembled WGS sequence"/>
</dbReference>
<dbReference type="EMBL" id="DVHU01000013">
    <property type="protein sequence ID" value="HIR92122.1"/>
    <property type="molecule type" value="Genomic_DNA"/>
</dbReference>
<keyword evidence="3" id="KW-0227">DNA damage</keyword>
<dbReference type="GO" id="GO:0006281">
    <property type="term" value="P:DNA repair"/>
    <property type="evidence" value="ECO:0007669"/>
    <property type="project" value="UniProtKB-UniRule"/>
</dbReference>
<feature type="active site" evidence="3">
    <location>
        <position position="122"/>
    </location>
</feature>
<keyword evidence="3" id="KW-0234">DNA repair</keyword>
<dbReference type="SUPFAM" id="SSF100879">
    <property type="entry name" value="Lesion bypass DNA polymerase (Y-family), little finger domain"/>
    <property type="match status" value="1"/>
</dbReference>
<dbReference type="InterPro" id="IPR001126">
    <property type="entry name" value="UmuC"/>
</dbReference>
<dbReference type="SUPFAM" id="SSF56672">
    <property type="entry name" value="DNA/RNA polymerases"/>
    <property type="match status" value="1"/>
</dbReference>
<dbReference type="InterPro" id="IPR024728">
    <property type="entry name" value="PolY_HhH_motif"/>
</dbReference>
<evidence type="ECO:0000256" key="2">
    <source>
        <dbReference type="ARBA" id="ARBA00022457"/>
    </source>
</evidence>
<organism evidence="5 6">
    <name type="scientific">Candidatus Egerieimonas intestinavium</name>
    <dbReference type="NCBI Taxonomy" id="2840777"/>
    <lineage>
        <taxon>Bacteria</taxon>
        <taxon>Bacillati</taxon>
        <taxon>Bacillota</taxon>
        <taxon>Clostridia</taxon>
        <taxon>Lachnospirales</taxon>
        <taxon>Lachnospiraceae</taxon>
        <taxon>Lachnospiraceae incertae sedis</taxon>
        <taxon>Candidatus Egerieimonas</taxon>
    </lineage>
</organism>
<sequence length="437" mass="49252">METKEANVCLKRWVFHVDVNSAFLSWEAAYRLHHLGEWRDLRRMRAAVAGDAALRRGIILAKSIPAGEYGVKTGDSIPEARQKCPHLLLVPPNYGLYEKCSRAFLEILREYSPRVEQYSIDEAYVDMTEVRGRWEDPLIPAREMGARIRRELGFTVNVGVAENKLLAKMAGDFQKPDRVHTLFREEIERKLWPLPVDKLFFVGPAAASKLKKLGIGTVGELAASDPGVLRLHLKKQGEVIWQFANGWDDSPVLAEAPPNKGYGNSTTIPFDVTRLEEAQKVLLGLAETLGARLRTDGMRVGVISVSLCTCGFIRHSRQRILESPTDITWEVYRRAEELFRALWDGTPVRQLGIHTGKAQRAADTFRQLRLFDPTDYEKLGKAERAVDEIRRRYGMDAVKRAVFLRGPIDHMSGGISREKRSADYDSGLIKTAEGGGR</sequence>
<accession>A0A9D1EI68</accession>
<dbReference type="CDD" id="cd03586">
    <property type="entry name" value="PolY_Pol_IV_kappa"/>
    <property type="match status" value="1"/>
</dbReference>
<dbReference type="GO" id="GO:0000287">
    <property type="term" value="F:magnesium ion binding"/>
    <property type="evidence" value="ECO:0007669"/>
    <property type="project" value="UniProtKB-UniRule"/>
</dbReference>
<dbReference type="GO" id="GO:0042276">
    <property type="term" value="P:error-prone translesion synthesis"/>
    <property type="evidence" value="ECO:0007669"/>
    <property type="project" value="TreeGrafter"/>
</dbReference>
<keyword evidence="3" id="KW-0238">DNA-binding</keyword>
<dbReference type="Pfam" id="PF00817">
    <property type="entry name" value="IMS"/>
    <property type="match status" value="1"/>
</dbReference>
<name>A0A9D1EI68_9FIRM</name>
<feature type="site" description="Substrate discrimination" evidence="3">
    <location>
        <position position="23"/>
    </location>
</feature>
<dbReference type="AlphaFoldDB" id="A0A9D1EI68"/>
<dbReference type="Gene3D" id="3.30.70.270">
    <property type="match status" value="1"/>
</dbReference>
<dbReference type="PANTHER" id="PTHR11076:SF33">
    <property type="entry name" value="DNA POLYMERASE KAPPA"/>
    <property type="match status" value="1"/>
</dbReference>
<keyword evidence="2 3" id="KW-0515">Mutator protein</keyword>
<evidence type="ECO:0000313" key="5">
    <source>
        <dbReference type="EMBL" id="HIR92122.1"/>
    </source>
</evidence>
<dbReference type="GO" id="GO:0006261">
    <property type="term" value="P:DNA-templated DNA replication"/>
    <property type="evidence" value="ECO:0007669"/>
    <property type="project" value="UniProtKB-UniRule"/>
</dbReference>
<comment type="similarity">
    <text evidence="1 3">Belongs to the DNA polymerase type-Y family.</text>
</comment>
<keyword evidence="3" id="KW-0479">Metal-binding</keyword>
<comment type="function">
    <text evidence="3">Poorly processive, error-prone DNA polymerase involved in untargeted mutagenesis. Copies undamaged DNA at stalled replication forks, which arise in vivo from mismatched or misaligned primer ends. These misaligned primers can be extended by PolIV. Exhibits no 3'-5' exonuclease (proofreading) activity. May be involved in translesional synthesis, in conjunction with the beta clamp from PolIII.</text>
</comment>
<evidence type="ECO:0000313" key="6">
    <source>
        <dbReference type="Proteomes" id="UP000886841"/>
    </source>
</evidence>
<comment type="caution">
    <text evidence="5">The sequence shown here is derived from an EMBL/GenBank/DDBJ whole genome shotgun (WGS) entry which is preliminary data.</text>
</comment>
<feature type="binding site" evidence="3">
    <location>
        <position position="18"/>
    </location>
    <ligand>
        <name>Mg(2+)</name>
        <dbReference type="ChEBI" id="CHEBI:18420"/>
    </ligand>
</feature>
<dbReference type="InterPro" id="IPR050116">
    <property type="entry name" value="DNA_polymerase-Y"/>
</dbReference>
<dbReference type="GO" id="GO:0009432">
    <property type="term" value="P:SOS response"/>
    <property type="evidence" value="ECO:0007669"/>
    <property type="project" value="TreeGrafter"/>
</dbReference>
<dbReference type="InterPro" id="IPR022880">
    <property type="entry name" value="DNApol_IV"/>
</dbReference>
<keyword evidence="3" id="KW-0239">DNA-directed DNA polymerase</keyword>
<proteinExistence type="inferred from homology"/>
<dbReference type="HAMAP" id="MF_01113">
    <property type="entry name" value="DNApol_IV"/>
    <property type="match status" value="1"/>
</dbReference>
<keyword evidence="3" id="KW-0963">Cytoplasm</keyword>